<dbReference type="STRING" id="1121326.CLMAG_29670"/>
<evidence type="ECO:0000259" key="1">
    <source>
        <dbReference type="Pfam" id="PF25250"/>
    </source>
</evidence>
<dbReference type="PATRIC" id="fig|1121326.3.peg.2990"/>
<evidence type="ECO:0000313" key="3">
    <source>
        <dbReference type="Proteomes" id="UP000076603"/>
    </source>
</evidence>
<dbReference type="AlphaFoldDB" id="A0A162SG69"/>
<accession>A0A162SG69</accession>
<dbReference type="NCBIfam" id="NF045794">
    <property type="entry name" value="CsxC_fam"/>
    <property type="match status" value="1"/>
</dbReference>
<gene>
    <name evidence="2" type="ORF">CLMAG_29670</name>
</gene>
<keyword evidence="3" id="KW-1185">Reference proteome</keyword>
<dbReference type="InterPro" id="IPR057174">
    <property type="entry name" value="DUF7852"/>
</dbReference>
<feature type="domain" description="DUF7852" evidence="1">
    <location>
        <begin position="2"/>
        <end position="79"/>
    </location>
</feature>
<protein>
    <recommendedName>
        <fullName evidence="1">DUF7852 domain-containing protein</fullName>
    </recommendedName>
</protein>
<reference evidence="2 3" key="1">
    <citation type="submission" date="2016-04" db="EMBL/GenBank/DDBJ databases">
        <title>Genome sequence of Clostridium magnum DSM 2767.</title>
        <authorList>
            <person name="Poehlein A."/>
            <person name="Uhlig R."/>
            <person name="Fischer R."/>
            <person name="Bahl H."/>
            <person name="Daniel R."/>
        </authorList>
    </citation>
    <scope>NUCLEOTIDE SEQUENCE [LARGE SCALE GENOMIC DNA]</scope>
    <source>
        <strain evidence="2 3">DSM 2767</strain>
    </source>
</reference>
<dbReference type="Pfam" id="PF25250">
    <property type="entry name" value="DUF7852"/>
    <property type="match status" value="1"/>
</dbReference>
<name>A0A162SG69_9CLOT</name>
<organism evidence="2 3">
    <name type="scientific">Clostridium magnum DSM 2767</name>
    <dbReference type="NCBI Taxonomy" id="1121326"/>
    <lineage>
        <taxon>Bacteria</taxon>
        <taxon>Bacillati</taxon>
        <taxon>Bacillota</taxon>
        <taxon>Clostridia</taxon>
        <taxon>Eubacteriales</taxon>
        <taxon>Clostridiaceae</taxon>
        <taxon>Clostridium</taxon>
    </lineage>
</organism>
<dbReference type="EMBL" id="LWAE01000003">
    <property type="protein sequence ID" value="KZL91209.1"/>
    <property type="molecule type" value="Genomic_DNA"/>
</dbReference>
<proteinExistence type="predicted"/>
<comment type="caution">
    <text evidence="2">The sequence shown here is derived from an EMBL/GenBank/DDBJ whole genome shotgun (WGS) entry which is preliminary data.</text>
</comment>
<dbReference type="InterPro" id="IPR054845">
    <property type="entry name" value="Exosporium_prot_C"/>
</dbReference>
<sequence>MINVPVVLSEPKVTISIVSSIKLQYPALEIKRIRKNVYLTQCKLIPNSGDGDPDVGIIFISGFIRKNIEYATKNCTNKNALCGNIKHTTVKVPFNCTTRIIFLNRPIFIENFTQNEVEMSKNFIKTCDPGENTILGDTLCEQNLKFTELFNEEIFCKLVKSEIIQCDIFENPTKSKYQTPINYMLKDIKEKIVMNLTIKILQNQQLKIP</sequence>
<evidence type="ECO:0000313" key="2">
    <source>
        <dbReference type="EMBL" id="KZL91209.1"/>
    </source>
</evidence>
<dbReference type="Proteomes" id="UP000076603">
    <property type="component" value="Unassembled WGS sequence"/>
</dbReference>